<gene>
    <name evidence="1" type="ORF">SAMN05216339_101300</name>
</gene>
<organism evidence="1 2">
    <name type="scientific">Nitrosomonas eutropha</name>
    <dbReference type="NCBI Taxonomy" id="916"/>
    <lineage>
        <taxon>Bacteria</taxon>
        <taxon>Pseudomonadati</taxon>
        <taxon>Pseudomonadota</taxon>
        <taxon>Betaproteobacteria</taxon>
        <taxon>Nitrosomonadales</taxon>
        <taxon>Nitrosomonadaceae</taxon>
        <taxon>Nitrosomonas</taxon>
    </lineage>
</organism>
<dbReference type="RefSeq" id="WP_074926349.1">
    <property type="nucleotide sequence ID" value="NZ_FPBL01000001.1"/>
</dbReference>
<evidence type="ECO:0008006" key="3">
    <source>
        <dbReference type="Google" id="ProtNLM"/>
    </source>
</evidence>
<dbReference type="EMBL" id="FPBL01000001">
    <property type="protein sequence ID" value="SFU31498.1"/>
    <property type="molecule type" value="Genomic_DNA"/>
</dbReference>
<reference evidence="1 2" key="1">
    <citation type="submission" date="2016-10" db="EMBL/GenBank/DDBJ databases">
        <authorList>
            <person name="de Groot N.N."/>
        </authorList>
    </citation>
    <scope>NUCLEOTIDE SEQUENCE [LARGE SCALE GENOMIC DNA]</scope>
    <source>
        <strain evidence="1 2">Nm24</strain>
    </source>
</reference>
<accession>A0A1I7F5L3</accession>
<proteinExistence type="predicted"/>
<protein>
    <recommendedName>
        <fullName evidence="3">Organiser of macrodomain of Terminus of chromosome</fullName>
    </recommendedName>
</protein>
<sequence>MAEHSYIIRQQDRTAATTFIDDQLSKDPKWFSTTESEYSAAKQEYLAARADSINFNTWCQKWLNETQWMEIRKVISMNKDHKEERRKYTEPHKTISVTHRAWEILSELALQDQLSLSEVIVNRLGNNHATVCLPVESRYNLGN</sequence>
<dbReference type="AlphaFoldDB" id="A0A1I7F5L3"/>
<dbReference type="Proteomes" id="UP000183926">
    <property type="component" value="Unassembled WGS sequence"/>
</dbReference>
<evidence type="ECO:0000313" key="2">
    <source>
        <dbReference type="Proteomes" id="UP000183926"/>
    </source>
</evidence>
<dbReference type="OrthoDB" id="8547036at2"/>
<evidence type="ECO:0000313" key="1">
    <source>
        <dbReference type="EMBL" id="SFU31498.1"/>
    </source>
</evidence>
<name>A0A1I7F5L3_9PROT</name>